<evidence type="ECO:0000256" key="4">
    <source>
        <dbReference type="ARBA" id="ARBA00023163"/>
    </source>
</evidence>
<dbReference type="FunFam" id="1.10.10.10:FF:000001">
    <property type="entry name" value="LysR family transcriptional regulator"/>
    <property type="match status" value="1"/>
</dbReference>
<dbReference type="GO" id="GO:0003700">
    <property type="term" value="F:DNA-binding transcription factor activity"/>
    <property type="evidence" value="ECO:0007669"/>
    <property type="project" value="InterPro"/>
</dbReference>
<reference evidence="6 7" key="1">
    <citation type="submission" date="2017-05" db="EMBL/GenBank/DDBJ databases">
        <title>Comparative genomic and metabolic analysis of manganese-oxidizing mechanisms in Celeribater manganoxidans DY25T: its adaption to the environment of polymetallic nodule.</title>
        <authorList>
            <person name="Wang X."/>
        </authorList>
    </citation>
    <scope>NUCLEOTIDE SEQUENCE [LARGE SCALE GENOMIC DNA]</scope>
    <source>
        <strain evidence="6 7">DY25</strain>
        <plasmid evidence="7">pdy25-e</plasmid>
    </source>
</reference>
<feature type="domain" description="HTH lysR-type" evidence="5">
    <location>
        <begin position="4"/>
        <end position="61"/>
    </location>
</feature>
<dbReference type="PRINTS" id="PR00039">
    <property type="entry name" value="HTHLYSR"/>
</dbReference>
<evidence type="ECO:0000256" key="1">
    <source>
        <dbReference type="ARBA" id="ARBA00009437"/>
    </source>
</evidence>
<dbReference type="SUPFAM" id="SSF46785">
    <property type="entry name" value="Winged helix' DNA-binding domain"/>
    <property type="match status" value="1"/>
</dbReference>
<dbReference type="InterPro" id="IPR000847">
    <property type="entry name" value="LysR_HTH_N"/>
</dbReference>
<gene>
    <name evidence="6" type="ORF">CBW24_17815</name>
</gene>
<comment type="similarity">
    <text evidence="1">Belongs to the LysR transcriptional regulatory family.</text>
</comment>
<dbReference type="Pfam" id="PF03466">
    <property type="entry name" value="LysR_substrate"/>
    <property type="match status" value="1"/>
</dbReference>
<protein>
    <submittedName>
        <fullName evidence="6">LysR family transcriptional regulator</fullName>
    </submittedName>
</protein>
<dbReference type="EMBL" id="CP021409">
    <property type="protein sequence ID" value="ATI43999.1"/>
    <property type="molecule type" value="Genomic_DNA"/>
</dbReference>
<dbReference type="InterPro" id="IPR005119">
    <property type="entry name" value="LysR_subst-bd"/>
</dbReference>
<dbReference type="RefSeq" id="WP_088664844.1">
    <property type="nucleotide sequence ID" value="NZ_CP021409.1"/>
</dbReference>
<evidence type="ECO:0000256" key="3">
    <source>
        <dbReference type="ARBA" id="ARBA00023125"/>
    </source>
</evidence>
<dbReference type="PANTHER" id="PTHR30346:SF0">
    <property type="entry name" value="HCA OPERON TRANSCRIPTIONAL ACTIVATOR HCAR"/>
    <property type="match status" value="1"/>
</dbReference>
<evidence type="ECO:0000313" key="7">
    <source>
        <dbReference type="Proteomes" id="UP000219050"/>
    </source>
</evidence>
<dbReference type="InterPro" id="IPR036388">
    <property type="entry name" value="WH-like_DNA-bd_sf"/>
</dbReference>
<dbReference type="GO" id="GO:0032993">
    <property type="term" value="C:protein-DNA complex"/>
    <property type="evidence" value="ECO:0007669"/>
    <property type="project" value="TreeGrafter"/>
</dbReference>
<dbReference type="InterPro" id="IPR036390">
    <property type="entry name" value="WH_DNA-bd_sf"/>
</dbReference>
<dbReference type="OrthoDB" id="9815174at2"/>
<keyword evidence="4" id="KW-0804">Transcription</keyword>
<organism evidence="6 7">
    <name type="scientific">Pacificitalea manganoxidans</name>
    <dbReference type="NCBI Taxonomy" id="1411902"/>
    <lineage>
        <taxon>Bacteria</taxon>
        <taxon>Pseudomonadati</taxon>
        <taxon>Pseudomonadota</taxon>
        <taxon>Alphaproteobacteria</taxon>
        <taxon>Rhodobacterales</taxon>
        <taxon>Paracoccaceae</taxon>
        <taxon>Pacificitalea</taxon>
    </lineage>
</organism>
<accession>A0A291M505</accession>
<dbReference type="CDD" id="cd08414">
    <property type="entry name" value="PBP2_LTTR_aromatics_like"/>
    <property type="match status" value="1"/>
</dbReference>
<dbReference type="Gene3D" id="1.10.10.10">
    <property type="entry name" value="Winged helix-like DNA-binding domain superfamily/Winged helix DNA-binding domain"/>
    <property type="match status" value="1"/>
</dbReference>
<keyword evidence="3" id="KW-0238">DNA-binding</keyword>
<keyword evidence="6" id="KW-0614">Plasmid</keyword>
<evidence type="ECO:0000256" key="2">
    <source>
        <dbReference type="ARBA" id="ARBA00023015"/>
    </source>
</evidence>
<dbReference type="Pfam" id="PF00126">
    <property type="entry name" value="HTH_1"/>
    <property type="match status" value="1"/>
</dbReference>
<dbReference type="PANTHER" id="PTHR30346">
    <property type="entry name" value="TRANSCRIPTIONAL DUAL REGULATOR HCAR-RELATED"/>
    <property type="match status" value="1"/>
</dbReference>
<keyword evidence="7" id="KW-1185">Reference proteome</keyword>
<evidence type="ECO:0000313" key="6">
    <source>
        <dbReference type="EMBL" id="ATI43999.1"/>
    </source>
</evidence>
<sequence length="297" mass="32608">MKGVEIRHLRYFMRVAQELHFGRAAEILGVSQAPLSQQIRQLEERIGVRLFDRTTRTVTLTPAGHALFEKSGEALMGFEEAIDEARTVGGLKAGRLSIGAMSSAVYSILPAALQALSQRAPAVQLDMCFHTTEEQLPMLASRSIDVAFIRPPRSMSGLNTLEVHREGFAAIVSAASPLAARRSLRIEDLRDEKFIGFSDIRGIGYQDIVYQHCRAAGFAPQIVQRVSHTKAVAVLVAAGLGVGIVPRWVEHEPIDGLVVRPLTDLPEAISLVAAWRTEGLNPFVDLFIQCLKELPRP</sequence>
<dbReference type="SUPFAM" id="SSF53850">
    <property type="entry name" value="Periplasmic binding protein-like II"/>
    <property type="match status" value="1"/>
</dbReference>
<dbReference type="PROSITE" id="PS50931">
    <property type="entry name" value="HTH_LYSR"/>
    <property type="match status" value="1"/>
</dbReference>
<keyword evidence="2" id="KW-0805">Transcription regulation</keyword>
<proteinExistence type="inferred from homology"/>
<geneLocation type="plasmid" evidence="7">
    <name>pdy25-e</name>
</geneLocation>
<dbReference type="KEGG" id="cmag:CBW24_17815"/>
<dbReference type="AlphaFoldDB" id="A0A291M505"/>
<evidence type="ECO:0000259" key="5">
    <source>
        <dbReference type="PROSITE" id="PS50931"/>
    </source>
</evidence>
<dbReference type="Proteomes" id="UP000219050">
    <property type="component" value="Plasmid pDY25-E"/>
</dbReference>
<dbReference type="GO" id="GO:0003677">
    <property type="term" value="F:DNA binding"/>
    <property type="evidence" value="ECO:0007669"/>
    <property type="project" value="UniProtKB-KW"/>
</dbReference>
<name>A0A291M505_9RHOB</name>
<dbReference type="Gene3D" id="3.40.190.10">
    <property type="entry name" value="Periplasmic binding protein-like II"/>
    <property type="match status" value="2"/>
</dbReference>